<evidence type="ECO:0000313" key="7">
    <source>
        <dbReference type="Proteomes" id="UP001152795"/>
    </source>
</evidence>
<keyword evidence="5" id="KW-0325">Glycoprotein</keyword>
<accession>A0A6S7IKL9</accession>
<dbReference type="EMBL" id="CACRXK020010546">
    <property type="protein sequence ID" value="CAB4019604.1"/>
    <property type="molecule type" value="Genomic_DNA"/>
</dbReference>
<evidence type="ECO:0000256" key="3">
    <source>
        <dbReference type="ARBA" id="ARBA00022989"/>
    </source>
</evidence>
<dbReference type="SUPFAM" id="SSF82866">
    <property type="entry name" value="Multidrug efflux transporter AcrB transmembrane domain"/>
    <property type="match status" value="1"/>
</dbReference>
<evidence type="ECO:0000256" key="5">
    <source>
        <dbReference type="ARBA" id="ARBA00023180"/>
    </source>
</evidence>
<name>A0A6S7IKL9_PARCT</name>
<dbReference type="OrthoDB" id="429851at2759"/>
<comment type="caution">
    <text evidence="6">The sequence shown here is derived from an EMBL/GenBank/DDBJ whole genome shotgun (WGS) entry which is preliminary data.</text>
</comment>
<evidence type="ECO:0000256" key="4">
    <source>
        <dbReference type="ARBA" id="ARBA00023136"/>
    </source>
</evidence>
<dbReference type="Proteomes" id="UP001152795">
    <property type="component" value="Unassembled WGS sequence"/>
</dbReference>
<evidence type="ECO:0000256" key="2">
    <source>
        <dbReference type="ARBA" id="ARBA00022692"/>
    </source>
</evidence>
<dbReference type="InterPro" id="IPR052081">
    <property type="entry name" value="Dispatched_Hh_regulator"/>
</dbReference>
<protein>
    <submittedName>
        <fullName evidence="6">Dispatched homolog 3-like</fullName>
    </submittedName>
</protein>
<keyword evidence="7" id="KW-1185">Reference proteome</keyword>
<dbReference type="PANTHER" id="PTHR45951:SF7">
    <property type="entry name" value="SSD DOMAIN-CONTAINING PROTEIN"/>
    <property type="match status" value="1"/>
</dbReference>
<reference evidence="6" key="1">
    <citation type="submission" date="2020-04" db="EMBL/GenBank/DDBJ databases">
        <authorList>
            <person name="Alioto T."/>
            <person name="Alioto T."/>
            <person name="Gomez Garrido J."/>
        </authorList>
    </citation>
    <scope>NUCLEOTIDE SEQUENCE</scope>
    <source>
        <strain evidence="6">A484AB</strain>
    </source>
</reference>
<organism evidence="6 7">
    <name type="scientific">Paramuricea clavata</name>
    <name type="common">Red gorgonian</name>
    <name type="synonym">Violescent sea-whip</name>
    <dbReference type="NCBI Taxonomy" id="317549"/>
    <lineage>
        <taxon>Eukaryota</taxon>
        <taxon>Metazoa</taxon>
        <taxon>Cnidaria</taxon>
        <taxon>Anthozoa</taxon>
        <taxon>Octocorallia</taxon>
        <taxon>Malacalcyonacea</taxon>
        <taxon>Plexauridae</taxon>
        <taxon>Paramuricea</taxon>
    </lineage>
</organism>
<sequence>VDLWVSGTNWYEIKRLRETAFQPSEEDNLVTVHIIWGLREQDRSRCHFTDYKCKGETVFETSFDLNPPPCQNAMLKLCSKLRNLRQEQLDRLKIRRSLVNGNVQLQCLLERMNEYFKVEGTKSRKYPMNTDLRLPVNENKMKVLMGNNSKLYNNSGLPETYYRYFEVALGYFITDGLKSDYWKNYDFQTYSQLVGGEEDPSALSSGSKLQGNKYGNRLLFMAIAVNTTLSADNLGYERGLPIYNQWEDFVKDQMKEMPPSCRQGFQATVGERNAWHWIKVQQILVKNAVQGVALGLALALLILTVATMNWIVSLLATLTIGLITCCVVGVIPMAGWKLGVLESLNLTLVVGLSVDYVVHIAQHYVREHQSKRLARVQSTLGHVGISVLSGACSTLGASVFMFGAKILFFFQFGIFIFSTVAFSLLFALVFFEAVLGLVGPQGSVGSLAPWVGQFVDYLRGKTRTDVNCKGCGGKGFVKKDIGVETN</sequence>
<keyword evidence="4" id="KW-0472">Membrane</keyword>
<evidence type="ECO:0000256" key="1">
    <source>
        <dbReference type="ARBA" id="ARBA00004141"/>
    </source>
</evidence>
<evidence type="ECO:0000313" key="6">
    <source>
        <dbReference type="EMBL" id="CAB4019604.1"/>
    </source>
</evidence>
<dbReference type="GO" id="GO:0022857">
    <property type="term" value="F:transmembrane transporter activity"/>
    <property type="evidence" value="ECO:0007669"/>
    <property type="project" value="TreeGrafter"/>
</dbReference>
<proteinExistence type="predicted"/>
<keyword evidence="2" id="KW-0812">Transmembrane</keyword>
<comment type="subcellular location">
    <subcellularLocation>
        <location evidence="1">Membrane</location>
        <topology evidence="1">Multi-pass membrane protein</topology>
    </subcellularLocation>
</comment>
<dbReference type="AlphaFoldDB" id="A0A6S7IKL9"/>
<feature type="non-terminal residue" evidence="6">
    <location>
        <position position="486"/>
    </location>
</feature>
<dbReference type="Gene3D" id="1.20.1640.10">
    <property type="entry name" value="Multidrug efflux transporter AcrB transmembrane domain"/>
    <property type="match status" value="1"/>
</dbReference>
<gene>
    <name evidence="6" type="ORF">PACLA_8A029858</name>
</gene>
<keyword evidence="3" id="KW-1133">Transmembrane helix</keyword>
<dbReference type="PANTHER" id="PTHR45951">
    <property type="entry name" value="PROTEIN DISPATCHED-RELATED"/>
    <property type="match status" value="1"/>
</dbReference>
<dbReference type="GO" id="GO:0016020">
    <property type="term" value="C:membrane"/>
    <property type="evidence" value="ECO:0007669"/>
    <property type="project" value="UniProtKB-SubCell"/>
</dbReference>